<proteinExistence type="predicted"/>
<reference evidence="2" key="1">
    <citation type="submission" date="2021-06" db="EMBL/GenBank/DDBJ databases">
        <authorList>
            <person name="Gannon L."/>
            <person name="Redgwell R T."/>
            <person name="Michniewski S."/>
            <person name="Harrison D C."/>
            <person name="Millard A."/>
        </authorList>
    </citation>
    <scope>NUCLEOTIDE SEQUENCE</scope>
</reference>
<accession>A0A8D9CDL8</accession>
<name>A0A8D9CDL8_9VIRU</name>
<evidence type="ECO:0000313" key="2">
    <source>
        <dbReference type="EMBL" id="CAG7581296.1"/>
    </source>
</evidence>
<gene>
    <name evidence="2" type="ORF">SLAVMIC_00772</name>
</gene>
<organism evidence="2">
    <name type="scientific">uncultured marine phage</name>
    <dbReference type="NCBI Taxonomy" id="707152"/>
    <lineage>
        <taxon>Viruses</taxon>
        <taxon>environmental samples</taxon>
    </lineage>
</organism>
<feature type="compositionally biased region" description="Basic and acidic residues" evidence="1">
    <location>
        <begin position="25"/>
        <end position="39"/>
    </location>
</feature>
<protein>
    <submittedName>
        <fullName evidence="2">Uncharacterized protein</fullName>
    </submittedName>
</protein>
<dbReference type="EMBL" id="OU342829">
    <property type="protein sequence ID" value="CAG7581296.1"/>
    <property type="molecule type" value="Genomic_DNA"/>
</dbReference>
<sequence>MKNLKKFESFVNEELSPETYQRAAQELKDKGQDDTAKRMIDHSKELSQKAHVANVMSKREGKPQYDIPVEFNITFGFNESEGAEVVFVEGKNMDGSGEPYITMLDQEVWNKAKGGYKRVNLNGVTGTYDHGELVDPDDANFVMFWEVKSSPELTYKGDELRDFMVAVHARGGKLKLDHFNGKCASRRDALQLAKFFELLYANDIQKGEGYSFSTFIDDNFGGFSSFRDIMDIRTFY</sequence>
<evidence type="ECO:0000256" key="1">
    <source>
        <dbReference type="SAM" id="MobiDB-lite"/>
    </source>
</evidence>
<feature type="region of interest" description="Disordered" evidence="1">
    <location>
        <begin position="12"/>
        <end position="39"/>
    </location>
</feature>